<dbReference type="Proteomes" id="UP001188597">
    <property type="component" value="Unassembled WGS sequence"/>
</dbReference>
<feature type="domain" description="Fungal lipase-type" evidence="7">
    <location>
        <begin position="51"/>
        <end position="198"/>
    </location>
</feature>
<dbReference type="GO" id="GO:0006952">
    <property type="term" value="P:defense response"/>
    <property type="evidence" value="ECO:0007669"/>
    <property type="project" value="UniProtKB-KW"/>
</dbReference>
<dbReference type="PANTHER" id="PTHR47090:SF2">
    <property type="entry name" value="PROTEIN EDS1-RELATED"/>
    <property type="match status" value="1"/>
</dbReference>
<dbReference type="SUPFAM" id="SSF53474">
    <property type="entry name" value="alpha/beta-Hydrolases"/>
    <property type="match status" value="1"/>
</dbReference>
<protein>
    <recommendedName>
        <fullName evidence="11">Protein EDS1L-like</fullName>
    </recommendedName>
</protein>
<organism evidence="9 10">
    <name type="scientific">Escallonia herrerae</name>
    <dbReference type="NCBI Taxonomy" id="1293975"/>
    <lineage>
        <taxon>Eukaryota</taxon>
        <taxon>Viridiplantae</taxon>
        <taxon>Streptophyta</taxon>
        <taxon>Embryophyta</taxon>
        <taxon>Tracheophyta</taxon>
        <taxon>Spermatophyta</taxon>
        <taxon>Magnoliopsida</taxon>
        <taxon>eudicotyledons</taxon>
        <taxon>Gunneridae</taxon>
        <taxon>Pentapetalae</taxon>
        <taxon>asterids</taxon>
        <taxon>campanulids</taxon>
        <taxon>Escalloniales</taxon>
        <taxon>Escalloniaceae</taxon>
        <taxon>Escallonia</taxon>
    </lineage>
</organism>
<evidence type="ECO:0000313" key="9">
    <source>
        <dbReference type="EMBL" id="KAK2998908.1"/>
    </source>
</evidence>
<dbReference type="PANTHER" id="PTHR47090">
    <property type="entry name" value="PROTEIN EDS1-RELATED"/>
    <property type="match status" value="1"/>
</dbReference>
<keyword evidence="3" id="KW-0963">Cytoplasm</keyword>
<dbReference type="Pfam" id="PF18117">
    <property type="entry name" value="EDS1_EP"/>
    <property type="match status" value="1"/>
</dbReference>
<gene>
    <name evidence="9" type="ORF">RJ639_024430</name>
</gene>
<comment type="caution">
    <text evidence="9">The sequence shown here is derived from an EMBL/GenBank/DDBJ whole genome shotgun (WGS) entry which is preliminary data.</text>
</comment>
<evidence type="ECO:0000259" key="8">
    <source>
        <dbReference type="Pfam" id="PF18117"/>
    </source>
</evidence>
<sequence length="611" mass="69851">MVGGRSMGDGTDLKEDVIKRACHLAMKAHKSTTGKQYACKSSSSSSEAIFAFVGSWSCNEWFTSGKPFGETKMDLARFPCLKSIGTDETGLVNQAFLGRFEEILKKNSFQIEVEKAVKDKKQLVFTGHSSGGPLAILATLWFLEQHTRKNSNISPRCLTFGSPLSGDRIFTHALRRENWARYFFHFVMRYDVVPRIMLAPFSSVEQAFQRVLEFFNPKSPIFLHESISKSNEAITLFVNVMRNASCLASHAACNIMGCTNLLLETVPSFIKLSPYRPFGTFIFCTGNGTLVVVKNPDAVLQMLFYSCQLSNAAEAGQVAHRSLNEHLVYENELQECLVMQNVVYLDQLEGVPLSSNISELNEFAEINSALNDLGMSARGRLCLRAAGELVKQKEKNQEKIDSNKNNIRKGLSMIQEYKASCKLRKAGYYDAFKLQKDIEDFNANLKRVELAGIWDEIIEMLKKYELPDGFEGQKEWIELGTEYRRLVETLDIANYYRHLKNEDTGSYLDRGRPKRYRFTQRWREHAERMEAGSISESSFLAEVEELRSISNKRSFEDMKERILKLERQVLNWFQSNMIGEDVFLNGCTFADWWKTLPDQHKLQSCIREHFA</sequence>
<dbReference type="Pfam" id="PF01764">
    <property type="entry name" value="Lipase_3"/>
    <property type="match status" value="1"/>
</dbReference>
<evidence type="ECO:0000256" key="5">
    <source>
        <dbReference type="ARBA" id="ARBA00022821"/>
    </source>
</evidence>
<proteinExistence type="predicted"/>
<evidence type="ECO:0000256" key="4">
    <source>
        <dbReference type="ARBA" id="ARBA00022801"/>
    </source>
</evidence>
<evidence type="ECO:0000256" key="6">
    <source>
        <dbReference type="ARBA" id="ARBA00023242"/>
    </source>
</evidence>
<keyword evidence="10" id="KW-1185">Reference proteome</keyword>
<reference evidence="9" key="1">
    <citation type="submission" date="2022-12" db="EMBL/GenBank/DDBJ databases">
        <title>Draft genome assemblies for two species of Escallonia (Escalloniales).</title>
        <authorList>
            <person name="Chanderbali A."/>
            <person name="Dervinis C."/>
            <person name="Anghel I."/>
            <person name="Soltis D."/>
            <person name="Soltis P."/>
            <person name="Zapata F."/>
        </authorList>
    </citation>
    <scope>NUCLEOTIDE SEQUENCE</scope>
    <source>
        <strain evidence="9">UCBG64.0493</strain>
        <tissue evidence="9">Leaf</tissue>
    </source>
</reference>
<comment type="subcellular location">
    <subcellularLocation>
        <location evidence="2">Cytoplasm</location>
    </subcellularLocation>
    <subcellularLocation>
        <location evidence="1">Nucleus</location>
    </subcellularLocation>
</comment>
<dbReference type="GO" id="GO:0006629">
    <property type="term" value="P:lipid metabolic process"/>
    <property type="evidence" value="ECO:0007669"/>
    <property type="project" value="InterPro"/>
</dbReference>
<dbReference type="InterPro" id="IPR002921">
    <property type="entry name" value="Fungal_lipase-type"/>
</dbReference>
<accession>A0AA88V0Q8</accession>
<dbReference type="InterPro" id="IPR041266">
    <property type="entry name" value="EDS1_EP"/>
</dbReference>
<dbReference type="GO" id="GO:0016787">
    <property type="term" value="F:hydrolase activity"/>
    <property type="evidence" value="ECO:0007669"/>
    <property type="project" value="UniProtKB-KW"/>
</dbReference>
<dbReference type="InterPro" id="IPR044214">
    <property type="entry name" value="EDS1-like"/>
</dbReference>
<keyword evidence="5" id="KW-0611">Plant defense</keyword>
<evidence type="ECO:0000256" key="1">
    <source>
        <dbReference type="ARBA" id="ARBA00004123"/>
    </source>
</evidence>
<dbReference type="GO" id="GO:0005737">
    <property type="term" value="C:cytoplasm"/>
    <property type="evidence" value="ECO:0007669"/>
    <property type="project" value="UniProtKB-SubCell"/>
</dbReference>
<name>A0AA88V0Q8_9ASTE</name>
<dbReference type="Gene3D" id="3.40.50.1820">
    <property type="entry name" value="alpha/beta hydrolase"/>
    <property type="match status" value="1"/>
</dbReference>
<evidence type="ECO:0000259" key="7">
    <source>
        <dbReference type="Pfam" id="PF01764"/>
    </source>
</evidence>
<dbReference type="AlphaFoldDB" id="A0AA88V0Q8"/>
<evidence type="ECO:0000256" key="2">
    <source>
        <dbReference type="ARBA" id="ARBA00004496"/>
    </source>
</evidence>
<evidence type="ECO:0000256" key="3">
    <source>
        <dbReference type="ARBA" id="ARBA00022490"/>
    </source>
</evidence>
<dbReference type="GO" id="GO:0005634">
    <property type="term" value="C:nucleus"/>
    <property type="evidence" value="ECO:0007669"/>
    <property type="project" value="UniProtKB-SubCell"/>
</dbReference>
<dbReference type="InterPro" id="IPR029058">
    <property type="entry name" value="AB_hydrolase_fold"/>
</dbReference>
<evidence type="ECO:0008006" key="11">
    <source>
        <dbReference type="Google" id="ProtNLM"/>
    </source>
</evidence>
<keyword evidence="4" id="KW-0378">Hydrolase</keyword>
<dbReference type="EMBL" id="JAVXUP010003454">
    <property type="protein sequence ID" value="KAK2998908.1"/>
    <property type="molecule type" value="Genomic_DNA"/>
</dbReference>
<keyword evidence="6" id="KW-0539">Nucleus</keyword>
<feature type="domain" description="EDS1 EP" evidence="8">
    <location>
        <begin position="414"/>
        <end position="606"/>
    </location>
</feature>
<evidence type="ECO:0000313" key="10">
    <source>
        <dbReference type="Proteomes" id="UP001188597"/>
    </source>
</evidence>
<dbReference type="CDD" id="cd00519">
    <property type="entry name" value="Lipase_3"/>
    <property type="match status" value="1"/>
</dbReference>